<dbReference type="Proteomes" id="UP000655830">
    <property type="component" value="Unassembled WGS sequence"/>
</dbReference>
<comment type="caution">
    <text evidence="1">The sequence shown here is derived from an EMBL/GenBank/DDBJ whole genome shotgun (WGS) entry which is preliminary data.</text>
</comment>
<dbReference type="EMBL" id="JACRSY010000015">
    <property type="protein sequence ID" value="MBC8579931.1"/>
    <property type="molecule type" value="Genomic_DNA"/>
</dbReference>
<dbReference type="RefSeq" id="WP_249332828.1">
    <property type="nucleotide sequence ID" value="NZ_JACRSY010000015.1"/>
</dbReference>
<protein>
    <submittedName>
        <fullName evidence="1">Uncharacterized protein</fullName>
    </submittedName>
</protein>
<accession>A0A926EHW3</accession>
<evidence type="ECO:0000313" key="1">
    <source>
        <dbReference type="EMBL" id="MBC8579931.1"/>
    </source>
</evidence>
<evidence type="ECO:0000313" key="2">
    <source>
        <dbReference type="Proteomes" id="UP000655830"/>
    </source>
</evidence>
<name>A0A926EHW3_9FIRM</name>
<gene>
    <name evidence="1" type="ORF">H8718_10380</name>
</gene>
<organism evidence="1 2">
    <name type="scientific">Zhenhengia yiwuensis</name>
    <dbReference type="NCBI Taxonomy" id="2763666"/>
    <lineage>
        <taxon>Bacteria</taxon>
        <taxon>Bacillati</taxon>
        <taxon>Bacillota</taxon>
        <taxon>Clostridia</taxon>
        <taxon>Lachnospirales</taxon>
        <taxon>Lachnospiraceae</taxon>
        <taxon>Zhenhengia</taxon>
    </lineage>
</organism>
<sequence length="63" mass="7593">MYFEITKFIKGHQKTYVTYSHRTESWHIMGDIRIGGYKFRMMAVKDLIDAVFRQKERVSYVGQ</sequence>
<keyword evidence="2" id="KW-1185">Reference proteome</keyword>
<proteinExistence type="predicted"/>
<reference evidence="1" key="1">
    <citation type="submission" date="2020-08" db="EMBL/GenBank/DDBJ databases">
        <title>Genome public.</title>
        <authorList>
            <person name="Liu C."/>
            <person name="Sun Q."/>
        </authorList>
    </citation>
    <scope>NUCLEOTIDE SEQUENCE</scope>
    <source>
        <strain evidence="1">NSJ-12</strain>
    </source>
</reference>
<dbReference type="AlphaFoldDB" id="A0A926EHW3"/>